<proteinExistence type="predicted"/>
<feature type="non-terminal residue" evidence="1">
    <location>
        <position position="1"/>
    </location>
</feature>
<dbReference type="EMBL" id="JANPWB010000015">
    <property type="protein sequence ID" value="KAJ1087243.1"/>
    <property type="molecule type" value="Genomic_DNA"/>
</dbReference>
<evidence type="ECO:0000313" key="2">
    <source>
        <dbReference type="Proteomes" id="UP001066276"/>
    </source>
</evidence>
<reference evidence="1" key="1">
    <citation type="journal article" date="2022" name="bioRxiv">
        <title>Sequencing and chromosome-scale assembly of the giantPleurodeles waltlgenome.</title>
        <authorList>
            <person name="Brown T."/>
            <person name="Elewa A."/>
            <person name="Iarovenko S."/>
            <person name="Subramanian E."/>
            <person name="Araus A.J."/>
            <person name="Petzold A."/>
            <person name="Susuki M."/>
            <person name="Suzuki K.-i.T."/>
            <person name="Hayashi T."/>
            <person name="Toyoda A."/>
            <person name="Oliveira C."/>
            <person name="Osipova E."/>
            <person name="Leigh N.D."/>
            <person name="Simon A."/>
            <person name="Yun M.H."/>
        </authorList>
    </citation>
    <scope>NUCLEOTIDE SEQUENCE</scope>
    <source>
        <strain evidence="1">20211129_DDA</strain>
        <tissue evidence="1">Liver</tissue>
    </source>
</reference>
<name>A0AAV7LD14_PLEWA</name>
<sequence>VLFGTLRTPTWRPREDVLCLSFSSVYGRSRRAHLPACTSPFLLFPSILDTGC</sequence>
<gene>
    <name evidence="1" type="ORF">NDU88_000425</name>
</gene>
<dbReference type="AlphaFoldDB" id="A0AAV7LD14"/>
<evidence type="ECO:0000313" key="1">
    <source>
        <dbReference type="EMBL" id="KAJ1087243.1"/>
    </source>
</evidence>
<feature type="non-terminal residue" evidence="1">
    <location>
        <position position="52"/>
    </location>
</feature>
<comment type="caution">
    <text evidence="1">The sequence shown here is derived from an EMBL/GenBank/DDBJ whole genome shotgun (WGS) entry which is preliminary data.</text>
</comment>
<dbReference type="Proteomes" id="UP001066276">
    <property type="component" value="Chromosome 11"/>
</dbReference>
<protein>
    <submittedName>
        <fullName evidence="1">Uncharacterized protein</fullName>
    </submittedName>
</protein>
<accession>A0AAV7LD14</accession>
<keyword evidence="2" id="KW-1185">Reference proteome</keyword>
<organism evidence="1 2">
    <name type="scientific">Pleurodeles waltl</name>
    <name type="common">Iberian ribbed newt</name>
    <dbReference type="NCBI Taxonomy" id="8319"/>
    <lineage>
        <taxon>Eukaryota</taxon>
        <taxon>Metazoa</taxon>
        <taxon>Chordata</taxon>
        <taxon>Craniata</taxon>
        <taxon>Vertebrata</taxon>
        <taxon>Euteleostomi</taxon>
        <taxon>Amphibia</taxon>
        <taxon>Batrachia</taxon>
        <taxon>Caudata</taxon>
        <taxon>Salamandroidea</taxon>
        <taxon>Salamandridae</taxon>
        <taxon>Pleurodelinae</taxon>
        <taxon>Pleurodeles</taxon>
    </lineage>
</organism>